<name>A0A974H622_XENLA</name>
<dbReference type="EMBL" id="CM004481">
    <property type="protein sequence ID" value="OCT65701.1"/>
    <property type="molecule type" value="Genomic_DNA"/>
</dbReference>
<accession>A0A974H622</accession>
<organism evidence="1 2">
    <name type="scientific">Xenopus laevis</name>
    <name type="common">African clawed frog</name>
    <dbReference type="NCBI Taxonomy" id="8355"/>
    <lineage>
        <taxon>Eukaryota</taxon>
        <taxon>Metazoa</taxon>
        <taxon>Chordata</taxon>
        <taxon>Craniata</taxon>
        <taxon>Vertebrata</taxon>
        <taxon>Euteleostomi</taxon>
        <taxon>Amphibia</taxon>
        <taxon>Batrachia</taxon>
        <taxon>Anura</taxon>
        <taxon>Pipoidea</taxon>
        <taxon>Pipidae</taxon>
        <taxon>Xenopodinae</taxon>
        <taxon>Xenopus</taxon>
        <taxon>Xenopus</taxon>
    </lineage>
</organism>
<evidence type="ECO:0000313" key="2">
    <source>
        <dbReference type="Proteomes" id="UP000694892"/>
    </source>
</evidence>
<proteinExistence type="predicted"/>
<reference evidence="2" key="1">
    <citation type="journal article" date="2016" name="Nature">
        <title>Genome evolution in the allotetraploid frog Xenopus laevis.</title>
        <authorList>
            <person name="Session A.M."/>
            <person name="Uno Y."/>
            <person name="Kwon T."/>
            <person name="Chapman J.A."/>
            <person name="Toyoda A."/>
            <person name="Takahashi S."/>
            <person name="Fukui A."/>
            <person name="Hikosaka A."/>
            <person name="Suzuki A."/>
            <person name="Kondo M."/>
            <person name="van Heeringen S.J."/>
            <person name="Quigley I."/>
            <person name="Heinz S."/>
            <person name="Ogino H."/>
            <person name="Ochi H."/>
            <person name="Hellsten U."/>
            <person name="Lyons J.B."/>
            <person name="Simakov O."/>
            <person name="Putnam N."/>
            <person name="Stites J."/>
            <person name="Kuroki Y."/>
            <person name="Tanaka T."/>
            <person name="Michiue T."/>
            <person name="Watanabe M."/>
            <person name="Bogdanovic O."/>
            <person name="Lister R."/>
            <person name="Georgiou G."/>
            <person name="Paranjpe S.S."/>
            <person name="van Kruijsbergen I."/>
            <person name="Shu S."/>
            <person name="Carlson J."/>
            <person name="Kinoshita T."/>
            <person name="Ohta Y."/>
            <person name="Mawaribuchi S."/>
            <person name="Jenkins J."/>
            <person name="Grimwood J."/>
            <person name="Schmutz J."/>
            <person name="Mitros T."/>
            <person name="Mozaffari S.V."/>
            <person name="Suzuki Y."/>
            <person name="Haramoto Y."/>
            <person name="Yamamoto T.S."/>
            <person name="Takagi C."/>
            <person name="Heald R."/>
            <person name="Miller K."/>
            <person name="Haudenschild C."/>
            <person name="Kitzman J."/>
            <person name="Nakayama T."/>
            <person name="Izutsu Y."/>
            <person name="Robert J."/>
            <person name="Fortriede J."/>
            <person name="Burns K."/>
            <person name="Lotay V."/>
            <person name="Karimi K."/>
            <person name="Yasuoka Y."/>
            <person name="Dichmann D.S."/>
            <person name="Flajnik M.F."/>
            <person name="Houston D.W."/>
            <person name="Shendure J."/>
            <person name="DuPasquier L."/>
            <person name="Vize P.D."/>
            <person name="Zorn A.M."/>
            <person name="Ito M."/>
            <person name="Marcotte E.M."/>
            <person name="Wallingford J.B."/>
            <person name="Ito Y."/>
            <person name="Asashima M."/>
            <person name="Ueno N."/>
            <person name="Matsuda Y."/>
            <person name="Veenstra G.J."/>
            <person name="Fujiyama A."/>
            <person name="Harland R.M."/>
            <person name="Taira M."/>
            <person name="Rokhsar D.S."/>
        </authorList>
    </citation>
    <scope>NUCLEOTIDE SEQUENCE [LARGE SCALE GENOMIC DNA]</scope>
    <source>
        <strain evidence="2">J</strain>
    </source>
</reference>
<protein>
    <submittedName>
        <fullName evidence="1">Uncharacterized protein</fullName>
    </submittedName>
</protein>
<dbReference type="Proteomes" id="UP000694892">
    <property type="component" value="Chromosome 8S"/>
</dbReference>
<gene>
    <name evidence="1" type="ORF">XELAEV_18041942mg</name>
</gene>
<dbReference type="AlphaFoldDB" id="A0A974H622"/>
<evidence type="ECO:0000313" key="1">
    <source>
        <dbReference type="EMBL" id="OCT65701.1"/>
    </source>
</evidence>
<sequence length="110" mass="12483">MHRLGHKMCWAVNRRSSFPTAPPCMDIPGPYQELTPLAPNSSACLNTTVITYLPMYGESLHPITTAISSDDWPTPLPPFTTRVLSWVGCRYQVVYNMDIRLQLIILKHHC</sequence>